<dbReference type="Proteomes" id="UP001305414">
    <property type="component" value="Unassembled WGS sequence"/>
</dbReference>
<dbReference type="GO" id="GO:0043022">
    <property type="term" value="F:ribosome binding"/>
    <property type="evidence" value="ECO:0007669"/>
    <property type="project" value="InterPro"/>
</dbReference>
<evidence type="ECO:0000313" key="6">
    <source>
        <dbReference type="EMBL" id="KAK5626645.1"/>
    </source>
</evidence>
<comment type="caution">
    <text evidence="6">The sequence shown here is derived from an EMBL/GenBank/DDBJ whole genome shotgun (WGS) entry which is preliminary data.</text>
</comment>
<evidence type="ECO:0000259" key="5">
    <source>
        <dbReference type="Pfam" id="PF21884"/>
    </source>
</evidence>
<dbReference type="PANTHER" id="PTHR43999">
    <property type="entry name" value="DNAJ HOMOLOG SUBFAMILY C MEMBER 2"/>
    <property type="match status" value="1"/>
</dbReference>
<dbReference type="InterPro" id="IPR054076">
    <property type="entry name" value="ZUO1-like_ZHD"/>
</dbReference>
<dbReference type="AlphaFoldDB" id="A0AAN7YVJ5"/>
<evidence type="ECO:0000256" key="1">
    <source>
        <dbReference type="ARBA" id="ARBA00022490"/>
    </source>
</evidence>
<dbReference type="EMBL" id="JAWHQM010000004">
    <property type="protein sequence ID" value="KAK5626645.1"/>
    <property type="molecule type" value="Genomic_DNA"/>
</dbReference>
<evidence type="ECO:0000256" key="3">
    <source>
        <dbReference type="SAM" id="MobiDB-lite"/>
    </source>
</evidence>
<gene>
    <name evidence="6" type="ORF">RRF57_002360</name>
</gene>
<feature type="region of interest" description="Disordered" evidence="3">
    <location>
        <begin position="68"/>
        <end position="99"/>
    </location>
</feature>
<feature type="compositionally biased region" description="Basic and acidic residues" evidence="3">
    <location>
        <begin position="132"/>
        <end position="177"/>
    </location>
</feature>
<dbReference type="GO" id="GO:0005829">
    <property type="term" value="C:cytosol"/>
    <property type="evidence" value="ECO:0007669"/>
    <property type="project" value="TreeGrafter"/>
</dbReference>
<dbReference type="InterPro" id="IPR042569">
    <property type="entry name" value="RAC_head_sf"/>
</dbReference>
<dbReference type="GO" id="GO:0051083">
    <property type="term" value="P:'de novo' cotranslational protein folding"/>
    <property type="evidence" value="ECO:0007669"/>
    <property type="project" value="InterPro"/>
</dbReference>
<dbReference type="GO" id="GO:0030544">
    <property type="term" value="F:Hsp70 protein binding"/>
    <property type="evidence" value="ECO:0007669"/>
    <property type="project" value="InterPro"/>
</dbReference>
<keyword evidence="2" id="KW-0143">Chaperone</keyword>
<evidence type="ECO:0008006" key="8">
    <source>
        <dbReference type="Google" id="ProtNLM"/>
    </source>
</evidence>
<evidence type="ECO:0000256" key="2">
    <source>
        <dbReference type="ARBA" id="ARBA00023186"/>
    </source>
</evidence>
<dbReference type="Pfam" id="PF16717">
    <property type="entry name" value="RAC_head"/>
    <property type="match status" value="1"/>
</dbReference>
<protein>
    <recommendedName>
        <fullName evidence="8">Ribosome-associated complex head domain-containing protein</fullName>
    </recommendedName>
</protein>
<sequence>MLTPNKKEAARGNYYKLWSRVFKSEARFSKTQPVPMFGDENSTKEEVDNFYNFWYNFDSWRSFEYLDEDVPDDNENRDQKRHMERKNTNARKKKKAEDNTRLRKMLDECSAGDERIKKFRQEANASKNKKKLEKEAAEKKAKEDARLKKEAEEKAAKEAEEKAKADREANKKAKEAAKNAVKKNKRVLRGSVKDANYFAAGGDAAPAQIDAVLNDVELVQGKIDADEIAASLESSMALLLPTRSRPCGAARSSVS</sequence>
<dbReference type="GO" id="GO:0006450">
    <property type="term" value="P:regulation of translational fidelity"/>
    <property type="evidence" value="ECO:0007669"/>
    <property type="project" value="InterPro"/>
</dbReference>
<dbReference type="Gene3D" id="1.10.8.840">
    <property type="entry name" value="Ribosome-associated complex head domain"/>
    <property type="match status" value="1"/>
</dbReference>
<organism evidence="6 7">
    <name type="scientific">Xylaria bambusicola</name>
    <dbReference type="NCBI Taxonomy" id="326684"/>
    <lineage>
        <taxon>Eukaryota</taxon>
        <taxon>Fungi</taxon>
        <taxon>Dikarya</taxon>
        <taxon>Ascomycota</taxon>
        <taxon>Pezizomycotina</taxon>
        <taxon>Sordariomycetes</taxon>
        <taxon>Xylariomycetidae</taxon>
        <taxon>Xylariales</taxon>
        <taxon>Xylariaceae</taxon>
        <taxon>Xylaria</taxon>
    </lineage>
</organism>
<accession>A0AAN7YVJ5</accession>
<feature type="region of interest" description="Disordered" evidence="3">
    <location>
        <begin position="119"/>
        <end position="183"/>
    </location>
</feature>
<name>A0AAN7YVJ5_9PEZI</name>
<reference evidence="6 7" key="1">
    <citation type="submission" date="2023-10" db="EMBL/GenBank/DDBJ databases">
        <title>Draft genome sequence of Xylaria bambusicola isolate GMP-LS, the root and basal stem rot pathogen of sugarcane in Indonesia.</title>
        <authorList>
            <person name="Selvaraj P."/>
            <person name="Muralishankar V."/>
            <person name="Muruganantham S."/>
            <person name="Sp S."/>
            <person name="Haryani S."/>
            <person name="Lau K.J.X."/>
            <person name="Naqvi N.I."/>
        </authorList>
    </citation>
    <scope>NUCLEOTIDE SEQUENCE [LARGE SCALE GENOMIC DNA]</scope>
    <source>
        <strain evidence="6">GMP-LS</strain>
    </source>
</reference>
<proteinExistence type="predicted"/>
<feature type="domain" description="Ribosome-associated complex head" evidence="4">
    <location>
        <begin position="171"/>
        <end position="230"/>
    </location>
</feature>
<feature type="domain" description="Zuotin-like zuotin homology" evidence="5">
    <location>
        <begin position="13"/>
        <end position="117"/>
    </location>
</feature>
<dbReference type="Pfam" id="PF21884">
    <property type="entry name" value="ZUO1-like_ZHD"/>
    <property type="match status" value="1"/>
</dbReference>
<evidence type="ECO:0000313" key="7">
    <source>
        <dbReference type="Proteomes" id="UP001305414"/>
    </source>
</evidence>
<dbReference type="InterPro" id="IPR044634">
    <property type="entry name" value="Zuotin/DnaJC2"/>
</dbReference>
<evidence type="ECO:0000259" key="4">
    <source>
        <dbReference type="Pfam" id="PF16717"/>
    </source>
</evidence>
<keyword evidence="1" id="KW-0963">Cytoplasm</keyword>
<dbReference type="InterPro" id="IPR032003">
    <property type="entry name" value="RAC_head"/>
</dbReference>
<keyword evidence="7" id="KW-1185">Reference proteome</keyword>
<feature type="compositionally biased region" description="Basic residues" evidence="3">
    <location>
        <begin position="79"/>
        <end position="94"/>
    </location>
</feature>
<dbReference type="PANTHER" id="PTHR43999:SF1">
    <property type="entry name" value="DNAJ HOMOLOG SUBFAMILY C MEMBER 2"/>
    <property type="match status" value="1"/>
</dbReference>